<feature type="region of interest" description="Disordered" evidence="1">
    <location>
        <begin position="634"/>
        <end position="655"/>
    </location>
</feature>
<dbReference type="Pfam" id="PF13365">
    <property type="entry name" value="Trypsin_2"/>
    <property type="match status" value="1"/>
</dbReference>
<feature type="compositionally biased region" description="Basic and acidic residues" evidence="1">
    <location>
        <begin position="635"/>
        <end position="648"/>
    </location>
</feature>
<accession>G8WXG9</accession>
<feature type="domain" description="vWA-MoxR associated protein C-terminal" evidence="2">
    <location>
        <begin position="415"/>
        <end position="666"/>
    </location>
</feature>
<dbReference type="eggNOG" id="COG0265">
    <property type="taxonomic scope" value="Bacteria"/>
</dbReference>
<dbReference type="KEGG" id="sct:SCAT_4118"/>
<dbReference type="EMBL" id="CP003219">
    <property type="protein sequence ID" value="AEW96479.1"/>
    <property type="molecule type" value="Genomic_DNA"/>
</dbReference>
<proteinExistence type="predicted"/>
<dbReference type="Gene3D" id="2.40.10.10">
    <property type="entry name" value="Trypsin-like serine proteases"/>
    <property type="match status" value="1"/>
</dbReference>
<dbReference type="Proteomes" id="UP000007842">
    <property type="component" value="Chromosome"/>
</dbReference>
<evidence type="ECO:0000259" key="2">
    <source>
        <dbReference type="Pfam" id="PF20028"/>
    </source>
</evidence>
<sequence length="676" mass="73089">MTPPGPGGVPDEAASRLRELARDVAVAVVSDPRSDQPEFWGSGLMVAPGWVLTCAHVLVRRDSLGRRRWMGDGEIGIRIGDRTVPARAVYTLPGRDELTHWELGDEREFEISPDLALIRLTGPVPPHGCAWLSDRAVPPVSRQVAALGWRRPGRDLEPWDGTCTVPGNDSIHVFRLGPDSEIPAGVSGSLVVDLAHGRVVGVVKARRRSRDGGRAVLLTALRGLTGDDALDPELGLGPDPYQELVRAHDRWHYEQQQIGRHTRGTWIDVQNQLSDVIGEWTPVDRAEALGLLARLPPPRSPGVVQRLVERVLGPGTVHDPLPVAWRDGHGLLYEPDSGKQLLAFVTYLLLVAEEVREQDPAGAAKLHDFAKRRAIALPAVDRNSLAETAAAGPVAQSSVLVALAPVVWQDDRPVRFRWEIQLVRSPDDRQVTTVCDARDGVTFDEAVAQIEEPLALALDRADETGRPATVELALPVHHFDVAAHLWTPGGDRTGRGHRPPRPMGTRRPVVVRDVERAASRPPEWLGRWQETARHPGLTALPLTVTERSPGYERLRTAATSAVPVLCGPVGHGEALDTMIDALDAGHGIALWRTTPHPADACGPDCAVFQREADALLARVGGAAKLPEAVRALRAQSHDGHSADGRPDPHGPAAPWPEALVLLYDDATAPLPGLGQG</sequence>
<dbReference type="InterPro" id="IPR009003">
    <property type="entry name" value="Peptidase_S1_PA"/>
</dbReference>
<dbReference type="InterPro" id="IPR043504">
    <property type="entry name" value="Peptidase_S1_PA_chymotrypsin"/>
</dbReference>
<dbReference type="OrthoDB" id="3630272at2"/>
<evidence type="ECO:0000313" key="4">
    <source>
        <dbReference type="Proteomes" id="UP000007842"/>
    </source>
</evidence>
<dbReference type="AlphaFoldDB" id="F8JPC7"/>
<dbReference type="HOGENOM" id="CLU_391764_0_0_11"/>
<evidence type="ECO:0000256" key="1">
    <source>
        <dbReference type="SAM" id="MobiDB-lite"/>
    </source>
</evidence>
<dbReference type="InterPro" id="IPR045450">
    <property type="entry name" value="VMAP_C"/>
</dbReference>
<gene>
    <name evidence="3" type="ordered locus">SCATT_41080</name>
</gene>
<dbReference type="PATRIC" id="fig|1003195.11.peg.5563"/>
<reference evidence="4" key="1">
    <citation type="submission" date="2011-12" db="EMBL/GenBank/DDBJ databases">
        <title>Complete genome sequence of Streptomyces cattleya strain DSM 46488.</title>
        <authorList>
            <person name="Ou H.-Y."/>
            <person name="Li P."/>
            <person name="Zhao C."/>
            <person name="O'Hagan D."/>
            <person name="Deng Z."/>
        </authorList>
    </citation>
    <scope>NUCLEOTIDE SEQUENCE [LARGE SCALE GENOMIC DNA]</scope>
    <source>
        <strain evidence="4">ATCC 35852 / DSM 46488 / JCM 4925 / NBRC 14057 / NRRL 8057</strain>
    </source>
</reference>
<dbReference type="STRING" id="1003195.SCATT_41080"/>
<keyword evidence="4" id="KW-1185">Reference proteome</keyword>
<organism evidence="3 4">
    <name type="scientific">Streptantibioticus cattleyicolor (strain ATCC 35852 / DSM 46488 / JCM 4925 / NBRC 14057 / NRRL 8057)</name>
    <name type="common">Streptomyces cattleya</name>
    <dbReference type="NCBI Taxonomy" id="1003195"/>
    <lineage>
        <taxon>Bacteria</taxon>
        <taxon>Bacillati</taxon>
        <taxon>Actinomycetota</taxon>
        <taxon>Actinomycetes</taxon>
        <taxon>Kitasatosporales</taxon>
        <taxon>Streptomycetaceae</taxon>
        <taxon>Streptantibioticus</taxon>
    </lineage>
</organism>
<evidence type="ECO:0000313" key="3">
    <source>
        <dbReference type="EMBL" id="AEW96479.1"/>
    </source>
</evidence>
<accession>F8JPC7</accession>
<dbReference type="RefSeq" id="WP_014144831.1">
    <property type="nucleotide sequence ID" value="NC_016111.1"/>
</dbReference>
<dbReference type="SUPFAM" id="SSF50494">
    <property type="entry name" value="Trypsin-like serine proteases"/>
    <property type="match status" value="1"/>
</dbReference>
<dbReference type="KEGG" id="scy:SCATT_41080"/>
<name>F8JPC7_STREN</name>
<dbReference type="Pfam" id="PF20028">
    <property type="entry name" value="VMAP-C"/>
    <property type="match status" value="1"/>
</dbReference>
<protein>
    <recommendedName>
        <fullName evidence="2">vWA-MoxR associated protein C-terminal domain-containing protein</fullName>
    </recommendedName>
</protein>